<dbReference type="AlphaFoldDB" id="A0A9N7YB44"/>
<evidence type="ECO:0000313" key="2">
    <source>
        <dbReference type="EMBL" id="CAB1419253.1"/>
    </source>
</evidence>
<reference evidence="2" key="1">
    <citation type="submission" date="2020-03" db="EMBL/GenBank/DDBJ databases">
        <authorList>
            <person name="Weist P."/>
        </authorList>
    </citation>
    <scope>NUCLEOTIDE SEQUENCE</scope>
</reference>
<dbReference type="EMBL" id="CADEAL010000377">
    <property type="protein sequence ID" value="CAB1419253.1"/>
    <property type="molecule type" value="Genomic_DNA"/>
</dbReference>
<feature type="region of interest" description="Disordered" evidence="1">
    <location>
        <begin position="1"/>
        <end position="41"/>
    </location>
</feature>
<organism evidence="2 3">
    <name type="scientific">Pleuronectes platessa</name>
    <name type="common">European plaice</name>
    <dbReference type="NCBI Taxonomy" id="8262"/>
    <lineage>
        <taxon>Eukaryota</taxon>
        <taxon>Metazoa</taxon>
        <taxon>Chordata</taxon>
        <taxon>Craniata</taxon>
        <taxon>Vertebrata</taxon>
        <taxon>Euteleostomi</taxon>
        <taxon>Actinopterygii</taxon>
        <taxon>Neopterygii</taxon>
        <taxon>Teleostei</taxon>
        <taxon>Neoteleostei</taxon>
        <taxon>Acanthomorphata</taxon>
        <taxon>Carangaria</taxon>
        <taxon>Pleuronectiformes</taxon>
        <taxon>Pleuronectoidei</taxon>
        <taxon>Pleuronectidae</taxon>
        <taxon>Pleuronectes</taxon>
    </lineage>
</organism>
<sequence>MCLFANETKRHADESEQDSVSHQPRHQPPTHNQKVLDQQELQVPGPHEAVCRRLRRWFHPDSTRLSRRVPDTVIQASELHAADWCEVSELTGFRLFCGCDTDMWQKPDDQLTVPVPPPSPWRPDHLVPTVIT</sequence>
<dbReference type="Proteomes" id="UP001153269">
    <property type="component" value="Unassembled WGS sequence"/>
</dbReference>
<name>A0A9N7YB44_PLEPL</name>
<feature type="compositionally biased region" description="Polar residues" evidence="1">
    <location>
        <begin position="29"/>
        <end position="41"/>
    </location>
</feature>
<comment type="caution">
    <text evidence="2">The sequence shown here is derived from an EMBL/GenBank/DDBJ whole genome shotgun (WGS) entry which is preliminary data.</text>
</comment>
<protein>
    <submittedName>
        <fullName evidence="2">Uncharacterized protein</fullName>
    </submittedName>
</protein>
<gene>
    <name evidence="2" type="ORF">PLEPLA_LOCUS7081</name>
</gene>
<evidence type="ECO:0000256" key="1">
    <source>
        <dbReference type="SAM" id="MobiDB-lite"/>
    </source>
</evidence>
<accession>A0A9N7YB44</accession>
<keyword evidence="3" id="KW-1185">Reference proteome</keyword>
<proteinExistence type="predicted"/>
<evidence type="ECO:0000313" key="3">
    <source>
        <dbReference type="Proteomes" id="UP001153269"/>
    </source>
</evidence>